<gene>
    <name evidence="2" type="ORF">BOLC5T33267H</name>
</gene>
<dbReference type="AlphaFoldDB" id="A0A3P6F145"/>
<name>A0A3P6F145_BRAOL</name>
<protein>
    <submittedName>
        <fullName evidence="2">Uncharacterized protein</fullName>
    </submittedName>
</protein>
<feature type="compositionally biased region" description="Polar residues" evidence="1">
    <location>
        <begin position="19"/>
        <end position="30"/>
    </location>
</feature>
<evidence type="ECO:0000313" key="2">
    <source>
        <dbReference type="EMBL" id="VDD45720.1"/>
    </source>
</evidence>
<proteinExistence type="predicted"/>
<dbReference type="EMBL" id="LR031877">
    <property type="protein sequence ID" value="VDD45720.1"/>
    <property type="molecule type" value="Genomic_DNA"/>
</dbReference>
<reference evidence="2" key="1">
    <citation type="submission" date="2018-11" db="EMBL/GenBank/DDBJ databases">
        <authorList>
            <consortium name="Genoscope - CEA"/>
            <person name="William W."/>
        </authorList>
    </citation>
    <scope>NUCLEOTIDE SEQUENCE</scope>
</reference>
<organism evidence="2">
    <name type="scientific">Brassica oleracea</name>
    <name type="common">Wild cabbage</name>
    <dbReference type="NCBI Taxonomy" id="3712"/>
    <lineage>
        <taxon>Eukaryota</taxon>
        <taxon>Viridiplantae</taxon>
        <taxon>Streptophyta</taxon>
        <taxon>Embryophyta</taxon>
        <taxon>Tracheophyta</taxon>
        <taxon>Spermatophyta</taxon>
        <taxon>Magnoliopsida</taxon>
        <taxon>eudicotyledons</taxon>
        <taxon>Gunneridae</taxon>
        <taxon>Pentapetalae</taxon>
        <taxon>rosids</taxon>
        <taxon>malvids</taxon>
        <taxon>Brassicales</taxon>
        <taxon>Brassicaceae</taxon>
        <taxon>Brassiceae</taxon>
        <taxon>Brassica</taxon>
    </lineage>
</organism>
<accession>A0A3P6F145</accession>
<sequence length="149" mass="17125">MMERGNGGPSGFSRRDSNGQRFQDFQSASPGVQIRQSLRYIKRKCWRRNDISKGRTSNTVQMNAPVRPPMKMLLFDGSSANRRTLTNATLSPAAWLRRQRTKTKAEKLLTTGVGLIQRIASKKRGIFVEMTWQWIIERIRKAKSKKEAQ</sequence>
<evidence type="ECO:0000256" key="1">
    <source>
        <dbReference type="SAM" id="MobiDB-lite"/>
    </source>
</evidence>
<feature type="compositionally biased region" description="Gly residues" evidence="1">
    <location>
        <begin position="1"/>
        <end position="10"/>
    </location>
</feature>
<feature type="region of interest" description="Disordered" evidence="1">
    <location>
        <begin position="1"/>
        <end position="30"/>
    </location>
</feature>